<evidence type="ECO:0000313" key="3">
    <source>
        <dbReference type="Proteomes" id="UP000029060"/>
    </source>
</evidence>
<name>A0A087BKL3_9BIFI</name>
<accession>A0A087BKL3</accession>
<protein>
    <submittedName>
        <fullName evidence="2">PMT family glycosyltransferase</fullName>
    </submittedName>
</protein>
<feature type="transmembrane region" description="Helical" evidence="1">
    <location>
        <begin position="695"/>
        <end position="712"/>
    </location>
</feature>
<gene>
    <name evidence="2" type="ORF">BMERY_1072</name>
</gene>
<dbReference type="Proteomes" id="UP000029060">
    <property type="component" value="Unassembled WGS sequence"/>
</dbReference>
<sequence>MILAALLAILLIECVGFNMPFWRTRGASTDTAAYANTMGSGLERTKEGMLRITDPTEAWLEVQADGTSDYARIDPSFVTGKALAVVHIRASVNHATAGATSFSPQSARSSYIRAPGKGVLRVSIEEPKGSLIPIQAVRANVSVPFDFNPIRVGLMLAILLIVACWRPGSRLWRIPLDTASNTQRVLGLCFVIPLAALMLYGAGSQLTGDPLVFHEAGGYTYDFDQYGHIADALLNGHASLDLDVPKALADTPDPYDIATRSKLLAEGVNPIYWDYVYYDGHWYSYFGVLPAVLLFMPFRAITGHMLSSGAAVLLFMLVALVFLALLVVRLISRLAPKTSLAATSMALALMLIGSNAGYLLFRRNFYSVPFAASLAFSVLGLWLWLGATEPDGNGPQGDAAKPKTSGNGEPSRHAFGRWKVGDSPALSLLKVGFGALCIAANFGCRPTFCLTALLGIALFWPQIRAIGTVLRGRTVAPGKALLAPAVVVVAALIPVLPLMAYNAVRFGSPLDFGNDYQFTVTDLTKYRVAPANILPIVADYLLLPLRFVGQFPWVALSKASLPEWSYMEPMIGGLFAMCPLLALSIALPLLRRVAGRPGRTPFTLAVLALGLGLTMFDAVLAGLGWRYMTDCGWLFTLAALPVMLRLLGEPGTPDLHGGNGMTLRIRVGRLAVMIAMLFTITVALLSMFTIGRHDALISSAPSLFYNVFAWFLQ</sequence>
<keyword evidence="3" id="KW-1185">Reference proteome</keyword>
<keyword evidence="2" id="KW-0808">Transferase</keyword>
<reference evidence="2 3" key="1">
    <citation type="submission" date="2014-03" db="EMBL/GenBank/DDBJ databases">
        <title>Genomics of Bifidobacteria.</title>
        <authorList>
            <person name="Ventura M."/>
            <person name="Milani C."/>
            <person name="Lugli G.A."/>
        </authorList>
    </citation>
    <scope>NUCLEOTIDE SEQUENCE [LARGE SCALE GENOMIC DNA]</scope>
    <source>
        <strain evidence="2 3">LMG 11341</strain>
    </source>
</reference>
<feature type="transmembrane region" description="Helical" evidence="1">
    <location>
        <begin position="185"/>
        <end position="203"/>
    </location>
</feature>
<feature type="transmembrane region" description="Helical" evidence="1">
    <location>
        <begin position="481"/>
        <end position="501"/>
    </location>
</feature>
<feature type="transmembrane region" description="Helical" evidence="1">
    <location>
        <begin position="570"/>
        <end position="590"/>
    </location>
</feature>
<dbReference type="eggNOG" id="COG1807">
    <property type="taxonomic scope" value="Bacteria"/>
</dbReference>
<feature type="transmembrane region" description="Helical" evidence="1">
    <location>
        <begin position="310"/>
        <end position="332"/>
    </location>
</feature>
<feature type="transmembrane region" description="Helical" evidence="1">
    <location>
        <begin position="338"/>
        <end position="361"/>
    </location>
</feature>
<proteinExistence type="predicted"/>
<evidence type="ECO:0000313" key="2">
    <source>
        <dbReference type="EMBL" id="KFI71563.1"/>
    </source>
</evidence>
<keyword evidence="1" id="KW-0472">Membrane</keyword>
<organism evidence="2 3">
    <name type="scientific">Bifidobacterium merycicum</name>
    <dbReference type="NCBI Taxonomy" id="78345"/>
    <lineage>
        <taxon>Bacteria</taxon>
        <taxon>Bacillati</taxon>
        <taxon>Actinomycetota</taxon>
        <taxon>Actinomycetes</taxon>
        <taxon>Bifidobacteriales</taxon>
        <taxon>Bifidobacteriaceae</taxon>
        <taxon>Bifidobacterium</taxon>
    </lineage>
</organism>
<keyword evidence="1" id="KW-1133">Transmembrane helix</keyword>
<feature type="transmembrane region" description="Helical" evidence="1">
    <location>
        <begin position="602"/>
        <end position="625"/>
    </location>
</feature>
<feature type="transmembrane region" description="Helical" evidence="1">
    <location>
        <begin position="433"/>
        <end position="460"/>
    </location>
</feature>
<feature type="transmembrane region" description="Helical" evidence="1">
    <location>
        <begin position="368"/>
        <end position="385"/>
    </location>
</feature>
<dbReference type="STRING" id="78345.BMERY_1072"/>
<feature type="transmembrane region" description="Helical" evidence="1">
    <location>
        <begin position="147"/>
        <end position="165"/>
    </location>
</feature>
<keyword evidence="1" id="KW-0812">Transmembrane</keyword>
<dbReference type="GO" id="GO:0016740">
    <property type="term" value="F:transferase activity"/>
    <property type="evidence" value="ECO:0007669"/>
    <property type="project" value="UniProtKB-KW"/>
</dbReference>
<dbReference type="EMBL" id="JGZC01000001">
    <property type="protein sequence ID" value="KFI71563.1"/>
    <property type="molecule type" value="Genomic_DNA"/>
</dbReference>
<evidence type="ECO:0000256" key="1">
    <source>
        <dbReference type="SAM" id="Phobius"/>
    </source>
</evidence>
<feature type="transmembrane region" description="Helical" evidence="1">
    <location>
        <begin position="282"/>
        <end position="298"/>
    </location>
</feature>
<feature type="transmembrane region" description="Helical" evidence="1">
    <location>
        <begin position="669"/>
        <end position="689"/>
    </location>
</feature>
<dbReference type="AlphaFoldDB" id="A0A087BKL3"/>
<feature type="transmembrane region" description="Helical" evidence="1">
    <location>
        <begin position="631"/>
        <end position="648"/>
    </location>
</feature>
<comment type="caution">
    <text evidence="2">The sequence shown here is derived from an EMBL/GenBank/DDBJ whole genome shotgun (WGS) entry which is preliminary data.</text>
</comment>